<name>A0A4Y7JF68_PAPSO</name>
<protein>
    <submittedName>
        <fullName evidence="1">Uncharacterized protein</fullName>
    </submittedName>
</protein>
<accession>A0A4Y7JF68</accession>
<dbReference type="Proteomes" id="UP000316621">
    <property type="component" value="Chromosome 4"/>
</dbReference>
<organism evidence="1 2">
    <name type="scientific">Papaver somniferum</name>
    <name type="common">Opium poppy</name>
    <dbReference type="NCBI Taxonomy" id="3469"/>
    <lineage>
        <taxon>Eukaryota</taxon>
        <taxon>Viridiplantae</taxon>
        <taxon>Streptophyta</taxon>
        <taxon>Embryophyta</taxon>
        <taxon>Tracheophyta</taxon>
        <taxon>Spermatophyta</taxon>
        <taxon>Magnoliopsida</taxon>
        <taxon>Ranunculales</taxon>
        <taxon>Papaveraceae</taxon>
        <taxon>Papaveroideae</taxon>
        <taxon>Papaver</taxon>
    </lineage>
</organism>
<evidence type="ECO:0000313" key="1">
    <source>
        <dbReference type="EMBL" id="RZC59723.1"/>
    </source>
</evidence>
<dbReference type="Gramene" id="RZC59723">
    <property type="protein sequence ID" value="RZC59723"/>
    <property type="gene ID" value="C5167_007029"/>
</dbReference>
<reference evidence="1 2" key="1">
    <citation type="journal article" date="2018" name="Science">
        <title>The opium poppy genome and morphinan production.</title>
        <authorList>
            <person name="Guo L."/>
            <person name="Winzer T."/>
            <person name="Yang X."/>
            <person name="Li Y."/>
            <person name="Ning Z."/>
            <person name="He Z."/>
            <person name="Teodor R."/>
            <person name="Lu Y."/>
            <person name="Bowser T.A."/>
            <person name="Graham I.A."/>
            <person name="Ye K."/>
        </authorList>
    </citation>
    <scope>NUCLEOTIDE SEQUENCE [LARGE SCALE GENOMIC DNA]</scope>
    <source>
        <strain evidence="2">cv. HN1</strain>
        <tissue evidence="1">Leaves</tissue>
    </source>
</reference>
<proteinExistence type="predicted"/>
<keyword evidence="2" id="KW-1185">Reference proteome</keyword>
<gene>
    <name evidence="1" type="ORF">C5167_007029</name>
</gene>
<dbReference type="EMBL" id="CM010718">
    <property type="protein sequence ID" value="RZC59723.1"/>
    <property type="molecule type" value="Genomic_DNA"/>
</dbReference>
<evidence type="ECO:0000313" key="2">
    <source>
        <dbReference type="Proteomes" id="UP000316621"/>
    </source>
</evidence>
<sequence length="36" mass="4195">MVKKNAQQEKRKDEKISKTIKNPTKGKIVDFMFAIT</sequence>
<dbReference type="AlphaFoldDB" id="A0A4Y7JF68"/>